<evidence type="ECO:0000313" key="6">
    <source>
        <dbReference type="EMBL" id="BET44808.1"/>
    </source>
</evidence>
<dbReference type="Gene3D" id="3.40.50.10420">
    <property type="entry name" value="NagB/RpiA/CoA transferase-like"/>
    <property type="match status" value="1"/>
</dbReference>
<dbReference type="PANTHER" id="PTHR23407">
    <property type="entry name" value="ATPASE INHIBITOR/5-FORMYLTETRAHYDROFOLATE CYCLO-LIGASE"/>
    <property type="match status" value="1"/>
</dbReference>
<dbReference type="InterPro" id="IPR002698">
    <property type="entry name" value="FTHF_cligase"/>
</dbReference>
<dbReference type="GO" id="GO:0005524">
    <property type="term" value="F:ATP binding"/>
    <property type="evidence" value="ECO:0007669"/>
    <property type="project" value="UniProtKB-KW"/>
</dbReference>
<gene>
    <name evidence="6" type="ORF">ACHINZ_4810</name>
</gene>
<evidence type="ECO:0000256" key="3">
    <source>
        <dbReference type="ARBA" id="ARBA00022840"/>
    </source>
</evidence>
<keyword evidence="5" id="KW-0460">Magnesium</keyword>
<dbReference type="EMBL" id="AP028961">
    <property type="protein sequence ID" value="BET44808.1"/>
    <property type="molecule type" value="Genomic_DNA"/>
</dbReference>
<dbReference type="GO" id="GO:0035999">
    <property type="term" value="P:tetrahydrofolate interconversion"/>
    <property type="evidence" value="ECO:0007669"/>
    <property type="project" value="TreeGrafter"/>
</dbReference>
<reference evidence="6" key="2">
    <citation type="submission" date="2023-10" db="EMBL/GenBank/DDBJ databases">
        <authorList>
            <person name="Koga R."/>
            <person name="Fukatsu T."/>
        </authorList>
    </citation>
    <scope>NUCLEOTIDE SEQUENCE</scope>
    <source>
        <strain evidence="6">Kw-01</strain>
    </source>
</reference>
<comment type="cofactor">
    <cofactor evidence="5">
        <name>Mg(2+)</name>
        <dbReference type="ChEBI" id="CHEBI:18420"/>
    </cofactor>
</comment>
<reference evidence="6" key="1">
    <citation type="journal article" date="2023" name="Front. Microbiol.">
        <title>Genome analysis of Candidatus Aschnera chinzeii, the bacterial endosymbiont of the blood-sucking bat fly Penicillidia jenynsii (Insecta: Diptera: Nycteribiidae).</title>
        <authorList>
            <person name="Koga R."/>
            <person name="Moriyama M."/>
            <person name="Nozaki T."/>
            <person name="Fukatsu T."/>
        </authorList>
    </citation>
    <scope>NUCLEOTIDE SEQUENCE</scope>
    <source>
        <strain evidence="6">Kw-01</strain>
    </source>
</reference>
<evidence type="ECO:0000256" key="5">
    <source>
        <dbReference type="RuleBase" id="RU361279"/>
    </source>
</evidence>
<evidence type="ECO:0000256" key="4">
    <source>
        <dbReference type="PIRSR" id="PIRSR006806-1"/>
    </source>
</evidence>
<dbReference type="GO" id="GO:0046872">
    <property type="term" value="F:metal ion binding"/>
    <property type="evidence" value="ECO:0007669"/>
    <property type="project" value="UniProtKB-KW"/>
</dbReference>
<dbReference type="NCBIfam" id="TIGR02727">
    <property type="entry name" value="MTHFS_bact"/>
    <property type="match status" value="1"/>
</dbReference>
<dbReference type="SUPFAM" id="SSF100950">
    <property type="entry name" value="NagB/RpiA/CoA transferase-like"/>
    <property type="match status" value="1"/>
</dbReference>
<keyword evidence="5" id="KW-0479">Metal-binding</keyword>
<protein>
    <recommendedName>
        <fullName evidence="5">5-formyltetrahydrofolate cyclo-ligase</fullName>
        <ecNumber evidence="5">6.3.3.2</ecNumber>
    </recommendedName>
</protein>
<dbReference type="PIRSF" id="PIRSF006806">
    <property type="entry name" value="FTHF_cligase"/>
    <property type="match status" value="1"/>
</dbReference>
<keyword evidence="3 4" id="KW-0067">ATP-binding</keyword>
<dbReference type="PANTHER" id="PTHR23407:SF1">
    <property type="entry name" value="5-FORMYLTETRAHYDROFOLATE CYCLO-LIGASE"/>
    <property type="match status" value="1"/>
</dbReference>
<comment type="similarity">
    <text evidence="1 5">Belongs to the 5-formyltetrahydrofolate cyclo-ligase family.</text>
</comment>
<keyword evidence="2 4" id="KW-0547">Nucleotide-binding</keyword>
<comment type="catalytic activity">
    <reaction evidence="5">
        <text>(6S)-5-formyl-5,6,7,8-tetrahydrofolate + ATP = (6R)-5,10-methenyltetrahydrofolate + ADP + phosphate</text>
        <dbReference type="Rhea" id="RHEA:10488"/>
        <dbReference type="ChEBI" id="CHEBI:30616"/>
        <dbReference type="ChEBI" id="CHEBI:43474"/>
        <dbReference type="ChEBI" id="CHEBI:57455"/>
        <dbReference type="ChEBI" id="CHEBI:57457"/>
        <dbReference type="ChEBI" id="CHEBI:456216"/>
        <dbReference type="EC" id="6.3.3.2"/>
    </reaction>
</comment>
<evidence type="ECO:0000256" key="2">
    <source>
        <dbReference type="ARBA" id="ARBA00022741"/>
    </source>
</evidence>
<name>A0AAT9G527_9ENTR</name>
<dbReference type="EC" id="6.3.3.2" evidence="5"/>
<dbReference type="GO" id="GO:0030272">
    <property type="term" value="F:5-formyltetrahydrofolate cyclo-ligase activity"/>
    <property type="evidence" value="ECO:0007669"/>
    <property type="project" value="UniProtKB-EC"/>
</dbReference>
<dbReference type="InterPro" id="IPR037171">
    <property type="entry name" value="NagB/RpiA_transferase-like"/>
</dbReference>
<organism evidence="6">
    <name type="scientific">Candidatus Aschnera chinzeii</name>
    <dbReference type="NCBI Taxonomy" id="1485666"/>
    <lineage>
        <taxon>Bacteria</taxon>
        <taxon>Pseudomonadati</taxon>
        <taxon>Pseudomonadota</taxon>
        <taxon>Gammaproteobacteria</taxon>
        <taxon>Enterobacterales</taxon>
        <taxon>Enterobacteriaceae</taxon>
        <taxon>Candidatus Aschnera</taxon>
    </lineage>
</organism>
<feature type="binding site" evidence="4">
    <location>
        <position position="60"/>
    </location>
    <ligand>
        <name>substrate</name>
    </ligand>
</feature>
<dbReference type="Pfam" id="PF01812">
    <property type="entry name" value="5-FTHF_cyc-lig"/>
    <property type="match status" value="1"/>
</dbReference>
<feature type="binding site" evidence="4">
    <location>
        <begin position="140"/>
        <end position="148"/>
    </location>
    <ligand>
        <name>ATP</name>
        <dbReference type="ChEBI" id="CHEBI:30616"/>
    </ligand>
</feature>
<dbReference type="GO" id="GO:0009396">
    <property type="term" value="P:folic acid-containing compound biosynthetic process"/>
    <property type="evidence" value="ECO:0007669"/>
    <property type="project" value="TreeGrafter"/>
</dbReference>
<dbReference type="AlphaFoldDB" id="A0AAT9G527"/>
<sequence length="191" mass="22624">MSKKLKIQKQNIRNIMRNYRKQLTENDLLVYSNNLTKIVLKSALVHRASKIGIFWSFDKEIDTKILINELFLNNKEIYLPVIAKKHIHKLIFVRYYPNTFLKKNHFNIYEPLINRKEIITLEELDILFVPLVAYDPYGYRLGMGGGFYDNILQNSKKTFFTIGLGYDFQCIKQIPVEPWDIPLQHIISITK</sequence>
<proteinExistence type="inferred from homology"/>
<feature type="binding site" evidence="4">
    <location>
        <begin position="9"/>
        <end position="13"/>
    </location>
    <ligand>
        <name>ATP</name>
        <dbReference type="ChEBI" id="CHEBI:30616"/>
    </ligand>
</feature>
<accession>A0AAT9G527</accession>
<evidence type="ECO:0000256" key="1">
    <source>
        <dbReference type="ARBA" id="ARBA00010638"/>
    </source>
</evidence>
<dbReference type="InterPro" id="IPR024185">
    <property type="entry name" value="FTHF_cligase-like_sf"/>
</dbReference>